<evidence type="ECO:0000313" key="1">
    <source>
        <dbReference type="EMBL" id="KAG0142860.1"/>
    </source>
</evidence>
<name>A0A9P6NA97_9BASI</name>
<dbReference type="AlphaFoldDB" id="A0A9P6NA97"/>
<organism evidence="1 2">
    <name type="scientific">Cronartium quercuum f. sp. fusiforme G11</name>
    <dbReference type="NCBI Taxonomy" id="708437"/>
    <lineage>
        <taxon>Eukaryota</taxon>
        <taxon>Fungi</taxon>
        <taxon>Dikarya</taxon>
        <taxon>Basidiomycota</taxon>
        <taxon>Pucciniomycotina</taxon>
        <taxon>Pucciniomycetes</taxon>
        <taxon>Pucciniales</taxon>
        <taxon>Coleosporiaceae</taxon>
        <taxon>Cronartium</taxon>
    </lineage>
</organism>
<evidence type="ECO:0000313" key="2">
    <source>
        <dbReference type="Proteomes" id="UP000886653"/>
    </source>
</evidence>
<gene>
    <name evidence="1" type="ORF">CROQUDRAFT_680507</name>
</gene>
<protein>
    <submittedName>
        <fullName evidence="1">Uncharacterized protein</fullName>
    </submittedName>
</protein>
<comment type="caution">
    <text evidence="1">The sequence shown here is derived from an EMBL/GenBank/DDBJ whole genome shotgun (WGS) entry which is preliminary data.</text>
</comment>
<dbReference type="EMBL" id="MU167335">
    <property type="protein sequence ID" value="KAG0142860.1"/>
    <property type="molecule type" value="Genomic_DNA"/>
</dbReference>
<dbReference type="Proteomes" id="UP000886653">
    <property type="component" value="Unassembled WGS sequence"/>
</dbReference>
<accession>A0A9P6NA97</accession>
<reference evidence="1" key="1">
    <citation type="submission" date="2013-11" db="EMBL/GenBank/DDBJ databases">
        <title>Genome sequence of the fusiform rust pathogen reveals effectors for host alternation and coevolution with pine.</title>
        <authorList>
            <consortium name="DOE Joint Genome Institute"/>
            <person name="Smith K."/>
            <person name="Pendleton A."/>
            <person name="Kubisiak T."/>
            <person name="Anderson C."/>
            <person name="Salamov A."/>
            <person name="Aerts A."/>
            <person name="Riley R."/>
            <person name="Clum A."/>
            <person name="Lindquist E."/>
            <person name="Ence D."/>
            <person name="Campbell M."/>
            <person name="Kronenberg Z."/>
            <person name="Feau N."/>
            <person name="Dhillon B."/>
            <person name="Hamelin R."/>
            <person name="Burleigh J."/>
            <person name="Smith J."/>
            <person name="Yandell M."/>
            <person name="Nelson C."/>
            <person name="Grigoriev I."/>
            <person name="Davis J."/>
        </authorList>
    </citation>
    <scope>NUCLEOTIDE SEQUENCE</scope>
    <source>
        <strain evidence="1">G11</strain>
    </source>
</reference>
<dbReference type="OrthoDB" id="2505776at2759"/>
<proteinExistence type="predicted"/>
<keyword evidence="2" id="KW-1185">Reference proteome</keyword>
<sequence length="244" mass="27956">MIFLGWLHLYCKLSRTNCHIAHKFILKILAIAEDAPLLNQFDHNDVPKDIRTSINKLLLNPDLDEQICCPKCFSLYNAIQSPWRCLYRKSPTSQECGEELFILKTVYRAIKEKGKSQKEPSQLLSLPPTEIGVPRSIFTMQKISSWLQWFLRKPTIKSNIASWSDKLKQESNSQIHDIQQSAAWQDIMWPPSSTTENSDSKPPPLNLVFSLFSDWFNPCGNKNKGKIQLMGILSLNCLNLPPAQ</sequence>